<gene>
    <name evidence="1" type="ORF">N7469_006871</name>
</gene>
<reference evidence="1" key="1">
    <citation type="submission" date="2022-11" db="EMBL/GenBank/DDBJ databases">
        <authorList>
            <person name="Petersen C."/>
        </authorList>
    </citation>
    <scope>NUCLEOTIDE SEQUENCE</scope>
    <source>
        <strain evidence="1">IBT 23319</strain>
    </source>
</reference>
<reference evidence="1" key="2">
    <citation type="journal article" date="2023" name="IMA Fungus">
        <title>Comparative genomic study of the Penicillium genus elucidates a diverse pangenome and 15 lateral gene transfer events.</title>
        <authorList>
            <person name="Petersen C."/>
            <person name="Sorensen T."/>
            <person name="Nielsen M.R."/>
            <person name="Sondergaard T.E."/>
            <person name="Sorensen J.L."/>
            <person name="Fitzpatrick D.A."/>
            <person name="Frisvad J.C."/>
            <person name="Nielsen K.L."/>
        </authorList>
    </citation>
    <scope>NUCLEOTIDE SEQUENCE</scope>
    <source>
        <strain evidence="1">IBT 23319</strain>
    </source>
</reference>
<name>A0A9W9TMT2_PENCI</name>
<dbReference type="AlphaFoldDB" id="A0A9W9TMT2"/>
<proteinExistence type="predicted"/>
<comment type="caution">
    <text evidence="1">The sequence shown here is derived from an EMBL/GenBank/DDBJ whole genome shotgun (WGS) entry which is preliminary data.</text>
</comment>
<organism evidence="1 2">
    <name type="scientific">Penicillium citrinum</name>
    <dbReference type="NCBI Taxonomy" id="5077"/>
    <lineage>
        <taxon>Eukaryota</taxon>
        <taxon>Fungi</taxon>
        <taxon>Dikarya</taxon>
        <taxon>Ascomycota</taxon>
        <taxon>Pezizomycotina</taxon>
        <taxon>Eurotiomycetes</taxon>
        <taxon>Eurotiomycetidae</taxon>
        <taxon>Eurotiales</taxon>
        <taxon>Aspergillaceae</taxon>
        <taxon>Penicillium</taxon>
    </lineage>
</organism>
<accession>A0A9W9TMT2</accession>
<dbReference type="RefSeq" id="XP_056499230.1">
    <property type="nucleotide sequence ID" value="XM_056645789.1"/>
</dbReference>
<protein>
    <submittedName>
        <fullName evidence="1">Uncharacterized protein</fullName>
    </submittedName>
</protein>
<dbReference type="Proteomes" id="UP001147733">
    <property type="component" value="Unassembled WGS sequence"/>
</dbReference>
<evidence type="ECO:0000313" key="1">
    <source>
        <dbReference type="EMBL" id="KAJ5226865.1"/>
    </source>
</evidence>
<dbReference type="GeneID" id="81384956"/>
<dbReference type="EMBL" id="JAPQKT010000006">
    <property type="protein sequence ID" value="KAJ5226865.1"/>
    <property type="molecule type" value="Genomic_DNA"/>
</dbReference>
<keyword evidence="2" id="KW-1185">Reference proteome</keyword>
<sequence length="60" mass="6756">MPEYPVPLIALTAPTDSTEFGGFRLAPSFSHVPWFSLASRTAVSTSWATRWELRQGQCIW</sequence>
<evidence type="ECO:0000313" key="2">
    <source>
        <dbReference type="Proteomes" id="UP001147733"/>
    </source>
</evidence>